<dbReference type="AlphaFoldDB" id="A0A1Y6KTK2"/>
<dbReference type="EMBL" id="FYAH01000001">
    <property type="protein sequence ID" value="SMY15362.1"/>
    <property type="molecule type" value="Genomic_DNA"/>
</dbReference>
<name>A0A1Y6KTK2_9GAMM</name>
<dbReference type="PROSITE" id="PS51257">
    <property type="entry name" value="PROKAR_LIPOPROTEIN"/>
    <property type="match status" value="1"/>
</dbReference>
<dbReference type="Proteomes" id="UP000196485">
    <property type="component" value="Unassembled WGS sequence"/>
</dbReference>
<evidence type="ECO:0000313" key="2">
    <source>
        <dbReference type="Proteomes" id="UP000196485"/>
    </source>
</evidence>
<keyword evidence="2" id="KW-1185">Reference proteome</keyword>
<evidence type="ECO:0000313" key="1">
    <source>
        <dbReference type="EMBL" id="SMY15362.1"/>
    </source>
</evidence>
<dbReference type="RefSeq" id="WP_087819630.1">
    <property type="nucleotide sequence ID" value="NZ_FYAH01000001.1"/>
</dbReference>
<gene>
    <name evidence="1" type="ORF">PAQU9191_00585</name>
</gene>
<protein>
    <recommendedName>
        <fullName evidence="3">Lipoprotein</fullName>
    </recommendedName>
</protein>
<reference evidence="2" key="1">
    <citation type="submission" date="2017-06" db="EMBL/GenBank/DDBJ databases">
        <authorList>
            <person name="Rodrigo-Torres L."/>
            <person name="Arahal R. D."/>
            <person name="Lucena T."/>
        </authorList>
    </citation>
    <scope>NUCLEOTIDE SEQUENCE [LARGE SCALE GENOMIC DNA]</scope>
    <source>
        <strain evidence="2">type strain: CECT 9192</strain>
    </source>
</reference>
<organism evidence="1 2">
    <name type="scientific">Photobacterium aquimaris</name>
    <dbReference type="NCBI Taxonomy" id="512643"/>
    <lineage>
        <taxon>Bacteria</taxon>
        <taxon>Pseudomonadati</taxon>
        <taxon>Pseudomonadota</taxon>
        <taxon>Gammaproteobacteria</taxon>
        <taxon>Vibrionales</taxon>
        <taxon>Vibrionaceae</taxon>
        <taxon>Photobacterium</taxon>
    </lineage>
</organism>
<evidence type="ECO:0008006" key="3">
    <source>
        <dbReference type="Google" id="ProtNLM"/>
    </source>
</evidence>
<sequence>MRSINKILIKVSFVISVLLFLSGCETTNAIPYKASSSNIATMQTALADKGNLSVGNVNIAKDISLMCRLNGDIIVYPGKSIPEYVKDAFLEELIVAQKYDATSRKVSVNLENVSFSSITPANWEISAKVSSDNGVSYPISVKHEFDTSWSAAGACENVANAFGPTTQELIKEIVSNPKFALLSN</sequence>
<proteinExistence type="predicted"/>
<accession>A0A1Y6KTK2</accession>